<sequence>MRHSLHVSEPIPSRLSPSTVIDALHDYGNIMTLHPLVTGWDEIDLPQSFAQDQDAHFDHSSSAAKIRYFNVDEAVVFIPGIGDWGKKMISFPGIFQDMEDGVKTRADAAGGSVVVRARWSVAKREEGGEIEEHHGEGGHQAWELTEDVAVECSAILMPFVRWSMESAHKEICKKLLAKIGGEEAGEK</sequence>
<dbReference type="OrthoDB" id="4276610at2759"/>
<dbReference type="AlphaFoldDB" id="A0A6G1H7L3"/>
<dbReference type="PANTHER" id="PTHR38117">
    <property type="entry name" value="NACHT AND WD40 DOMAIN PROTEIN"/>
    <property type="match status" value="1"/>
</dbReference>
<name>A0A6G1H7L3_9PEZI</name>
<accession>A0A6G1H7L3</accession>
<protein>
    <recommendedName>
        <fullName evidence="1">DUF7053 domain-containing protein</fullName>
    </recommendedName>
</protein>
<gene>
    <name evidence="2" type="ORF">K402DRAFT_391370</name>
</gene>
<proteinExistence type="predicted"/>
<reference evidence="2" key="1">
    <citation type="journal article" date="2020" name="Stud. Mycol.">
        <title>101 Dothideomycetes genomes: a test case for predicting lifestyles and emergence of pathogens.</title>
        <authorList>
            <person name="Haridas S."/>
            <person name="Albert R."/>
            <person name="Binder M."/>
            <person name="Bloem J."/>
            <person name="Labutti K."/>
            <person name="Salamov A."/>
            <person name="Andreopoulos B."/>
            <person name="Baker S."/>
            <person name="Barry K."/>
            <person name="Bills G."/>
            <person name="Bluhm B."/>
            <person name="Cannon C."/>
            <person name="Castanera R."/>
            <person name="Culley D."/>
            <person name="Daum C."/>
            <person name="Ezra D."/>
            <person name="Gonzalez J."/>
            <person name="Henrissat B."/>
            <person name="Kuo A."/>
            <person name="Liang C."/>
            <person name="Lipzen A."/>
            <person name="Lutzoni F."/>
            <person name="Magnuson J."/>
            <person name="Mondo S."/>
            <person name="Nolan M."/>
            <person name="Ohm R."/>
            <person name="Pangilinan J."/>
            <person name="Park H.-J."/>
            <person name="Ramirez L."/>
            <person name="Alfaro M."/>
            <person name="Sun H."/>
            <person name="Tritt A."/>
            <person name="Yoshinaga Y."/>
            <person name="Zwiers L.-H."/>
            <person name="Turgeon B."/>
            <person name="Goodwin S."/>
            <person name="Spatafora J."/>
            <person name="Crous P."/>
            <person name="Grigoriev I."/>
        </authorList>
    </citation>
    <scope>NUCLEOTIDE SEQUENCE</scope>
    <source>
        <strain evidence="2">CBS 113979</strain>
    </source>
</reference>
<dbReference type="EMBL" id="ML977146">
    <property type="protein sequence ID" value="KAF1989223.1"/>
    <property type="molecule type" value="Genomic_DNA"/>
</dbReference>
<evidence type="ECO:0000313" key="3">
    <source>
        <dbReference type="Proteomes" id="UP000800041"/>
    </source>
</evidence>
<feature type="domain" description="DUF7053" evidence="1">
    <location>
        <begin position="2"/>
        <end position="179"/>
    </location>
</feature>
<evidence type="ECO:0000313" key="2">
    <source>
        <dbReference type="EMBL" id="KAF1989223.1"/>
    </source>
</evidence>
<dbReference type="Proteomes" id="UP000800041">
    <property type="component" value="Unassembled WGS sequence"/>
</dbReference>
<evidence type="ECO:0000259" key="1">
    <source>
        <dbReference type="Pfam" id="PF23155"/>
    </source>
</evidence>
<keyword evidence="3" id="KW-1185">Reference proteome</keyword>
<dbReference type="InterPro" id="IPR055481">
    <property type="entry name" value="DUF7053"/>
</dbReference>
<dbReference type="Pfam" id="PF23155">
    <property type="entry name" value="DUF7053"/>
    <property type="match status" value="1"/>
</dbReference>
<dbReference type="PANTHER" id="PTHR38117:SF1">
    <property type="entry name" value="DUF3074 DOMAIN-CONTAINING PROTEIN"/>
    <property type="match status" value="1"/>
</dbReference>
<organism evidence="2 3">
    <name type="scientific">Aulographum hederae CBS 113979</name>
    <dbReference type="NCBI Taxonomy" id="1176131"/>
    <lineage>
        <taxon>Eukaryota</taxon>
        <taxon>Fungi</taxon>
        <taxon>Dikarya</taxon>
        <taxon>Ascomycota</taxon>
        <taxon>Pezizomycotina</taxon>
        <taxon>Dothideomycetes</taxon>
        <taxon>Pleosporomycetidae</taxon>
        <taxon>Aulographales</taxon>
        <taxon>Aulographaceae</taxon>
    </lineage>
</organism>